<dbReference type="Pfam" id="PF22175">
    <property type="entry name" value="Ogg-HhH"/>
    <property type="match status" value="1"/>
</dbReference>
<evidence type="ECO:0000256" key="7">
    <source>
        <dbReference type="HAMAP-Rule" id="MF_00241"/>
    </source>
</evidence>
<keyword evidence="6 7" id="KW-0326">Glycosidase</keyword>
<protein>
    <recommendedName>
        <fullName evidence="7">8-oxoguanine DNA glycosylase/AP lyase</fullName>
    </recommendedName>
    <domain>
        <recommendedName>
            <fullName evidence="7">8-oxoguanine DNA glycosylase</fullName>
            <shortName evidence="7">8-oxoG DNA glycosylase</shortName>
            <ecNumber evidence="7">3.2.2.-</ecNumber>
        </recommendedName>
    </domain>
    <domain>
        <recommendedName>
            <fullName evidence="7">DNA-(apurinic or apyrimidinic site) lyase</fullName>
            <shortName evidence="7">AP lyase</shortName>
            <ecNumber evidence="7">4.2.99.18</ecNumber>
        </recommendedName>
    </domain>
</protein>
<comment type="caution">
    <text evidence="9">The sequence shown here is derived from an EMBL/GenBank/DDBJ whole genome shotgun (WGS) entry which is preliminary data.</text>
</comment>
<evidence type="ECO:0000256" key="6">
    <source>
        <dbReference type="ARBA" id="ARBA00023295"/>
    </source>
</evidence>
<dbReference type="PIRSF" id="PIRSF005954">
    <property type="entry name" value="Thrmst_ogg"/>
    <property type="match status" value="1"/>
</dbReference>
<dbReference type="PATRIC" id="fig|157687.3.peg.1051"/>
<dbReference type="GO" id="GO:0016799">
    <property type="term" value="F:hydrolase activity, hydrolyzing N-glycosyl compounds"/>
    <property type="evidence" value="ECO:0007669"/>
    <property type="project" value="UniProtKB-UniRule"/>
</dbReference>
<evidence type="ECO:0000259" key="8">
    <source>
        <dbReference type="SMART" id="SM00478"/>
    </source>
</evidence>
<comment type="similarity">
    <text evidence="7">Belongs to the type-2 OGG1 family.</text>
</comment>
<dbReference type="AlphaFoldDB" id="A0A134AET1"/>
<name>A0A134AET1_9FUSO</name>
<keyword evidence="3 7" id="KW-0234">DNA repair</keyword>
<dbReference type="InterPro" id="IPR012092">
    <property type="entry name" value="DNA_glyclase/AP_lyase_Ogg"/>
</dbReference>
<comment type="catalytic activity">
    <reaction evidence="7">
        <text>2'-deoxyribonucleotide-(2'-deoxyribose 5'-phosphate)-2'-deoxyribonucleotide-DNA = a 3'-end 2'-deoxyribonucleotide-(2,3-dehydro-2,3-deoxyribose 5'-phosphate)-DNA + a 5'-end 5'-phospho-2'-deoxyribonucleoside-DNA + H(+)</text>
        <dbReference type="Rhea" id="RHEA:66592"/>
        <dbReference type="Rhea" id="RHEA-COMP:13180"/>
        <dbReference type="Rhea" id="RHEA-COMP:16897"/>
        <dbReference type="Rhea" id="RHEA-COMP:17067"/>
        <dbReference type="ChEBI" id="CHEBI:15378"/>
        <dbReference type="ChEBI" id="CHEBI:136412"/>
        <dbReference type="ChEBI" id="CHEBI:157695"/>
        <dbReference type="ChEBI" id="CHEBI:167181"/>
        <dbReference type="EC" id="4.2.99.18"/>
    </reaction>
</comment>
<feature type="active site" evidence="7">
    <location>
        <position position="170"/>
    </location>
</feature>
<dbReference type="SMART" id="SM00478">
    <property type="entry name" value="ENDO3c"/>
    <property type="match status" value="1"/>
</dbReference>
<evidence type="ECO:0000256" key="2">
    <source>
        <dbReference type="ARBA" id="ARBA00022801"/>
    </source>
</evidence>
<dbReference type="GO" id="GO:0140078">
    <property type="term" value="F:class I DNA-(apurinic or apyrimidinic site) endonuclease activity"/>
    <property type="evidence" value="ECO:0007669"/>
    <property type="project" value="UniProtKB-EC"/>
</dbReference>
<keyword evidence="10" id="KW-1185">Reference proteome</keyword>
<organism evidence="9 10">
    <name type="scientific">Leptotrichia wadei</name>
    <dbReference type="NCBI Taxonomy" id="157687"/>
    <lineage>
        <taxon>Bacteria</taxon>
        <taxon>Fusobacteriati</taxon>
        <taxon>Fusobacteriota</taxon>
        <taxon>Fusobacteriia</taxon>
        <taxon>Fusobacteriales</taxon>
        <taxon>Leptotrichiaceae</taxon>
        <taxon>Leptotrichia</taxon>
    </lineage>
</organism>
<evidence type="ECO:0000256" key="5">
    <source>
        <dbReference type="ARBA" id="ARBA00023268"/>
    </source>
</evidence>
<keyword evidence="1 7" id="KW-0227">DNA damage</keyword>
<dbReference type="InterPro" id="IPR011257">
    <property type="entry name" value="DNA_glycosylase"/>
</dbReference>
<evidence type="ECO:0000256" key="3">
    <source>
        <dbReference type="ARBA" id="ARBA00023204"/>
    </source>
</evidence>
<dbReference type="InterPro" id="IPR023170">
    <property type="entry name" value="HhH_base_excis_C"/>
</dbReference>
<evidence type="ECO:0000313" key="9">
    <source>
        <dbReference type="EMBL" id="KXB66228.1"/>
    </source>
</evidence>
<sequence length="249" mass="29415">MNRANIKIIKEKKEGILMSEKIEEKNNENKINERINWEKHEEILEIYKKIKAGIEKAIKGYKKAWKGTEKEVFAEMAFCILTPQSKAKNAWLAITNLVENGLLYNGKAEEMVEFLNIVRFKNNKSRYLVEFRELMTRNGELQPKKILSEIGDTFEKRKWILKNIKGMGLKEANHVLRNLGFGENIAILDRHILRNLKALNVIEKIPKSITEKKYYEIEEKMREYSDFSKIKMDELDLVLWYKEAGEIFK</sequence>
<gene>
    <name evidence="7" type="primary">ogg</name>
    <name evidence="9" type="ORF">HMPREF3180_01056</name>
</gene>
<dbReference type="EC" id="3.2.2.-" evidence="7"/>
<evidence type="ECO:0000313" key="10">
    <source>
        <dbReference type="Proteomes" id="UP000070483"/>
    </source>
</evidence>
<evidence type="ECO:0000256" key="1">
    <source>
        <dbReference type="ARBA" id="ARBA00022763"/>
    </source>
</evidence>
<dbReference type="Gene3D" id="1.10.340.30">
    <property type="entry name" value="Hypothetical protein, domain 2"/>
    <property type="match status" value="1"/>
</dbReference>
<dbReference type="Proteomes" id="UP000070483">
    <property type="component" value="Unassembled WGS sequence"/>
</dbReference>
<accession>A0A134AET1</accession>
<dbReference type="NCBIfam" id="NF002305">
    <property type="entry name" value="PRK01229.1"/>
    <property type="match status" value="1"/>
</dbReference>
<dbReference type="SUPFAM" id="SSF48150">
    <property type="entry name" value="DNA-glycosylase"/>
    <property type="match status" value="1"/>
</dbReference>
<feature type="active site" evidence="7">
    <location>
        <position position="189"/>
    </location>
</feature>
<reference evidence="10" key="1">
    <citation type="submission" date="2016-01" db="EMBL/GenBank/DDBJ databases">
        <authorList>
            <person name="Mitreva M."/>
            <person name="Pepin K.H."/>
            <person name="Mihindukulasuriya K.A."/>
            <person name="Fulton R."/>
            <person name="Fronick C."/>
            <person name="O'Laughlin M."/>
            <person name="Miner T."/>
            <person name="Herter B."/>
            <person name="Rosa B.A."/>
            <person name="Cordes M."/>
            <person name="Tomlinson C."/>
            <person name="Wollam A."/>
            <person name="Palsikar V.B."/>
            <person name="Mardis E.R."/>
            <person name="Wilson R.K."/>
        </authorList>
    </citation>
    <scope>NUCLEOTIDE SEQUENCE [LARGE SCALE GENOMIC DNA]</scope>
    <source>
        <strain evidence="10">KA00185</strain>
    </source>
</reference>
<dbReference type="EMBL" id="LSDD01000081">
    <property type="protein sequence ID" value="KXB66228.1"/>
    <property type="molecule type" value="Genomic_DNA"/>
</dbReference>
<proteinExistence type="inferred from homology"/>
<keyword evidence="2 7" id="KW-0378">Hydrolase</keyword>
<dbReference type="GO" id="GO:0006284">
    <property type="term" value="P:base-excision repair"/>
    <property type="evidence" value="ECO:0007669"/>
    <property type="project" value="UniProtKB-UniRule"/>
</dbReference>
<dbReference type="EC" id="4.2.99.18" evidence="7"/>
<evidence type="ECO:0000256" key="4">
    <source>
        <dbReference type="ARBA" id="ARBA00023239"/>
    </source>
</evidence>
<dbReference type="InterPro" id="IPR003265">
    <property type="entry name" value="HhH-GPD_domain"/>
</dbReference>
<dbReference type="Gene3D" id="1.10.1670.10">
    <property type="entry name" value="Helix-hairpin-Helix base-excision DNA repair enzymes (C-terminal)"/>
    <property type="match status" value="1"/>
</dbReference>
<dbReference type="STRING" id="157687.HMPREF3180_01056"/>
<feature type="site" description="Important for guanine/8-oxoguanine distinction" evidence="7">
    <location>
        <position position="249"/>
    </location>
</feature>
<keyword evidence="5 7" id="KW-0511">Multifunctional enzyme</keyword>
<feature type="domain" description="HhH-GPD" evidence="8">
    <location>
        <begin position="81"/>
        <end position="243"/>
    </location>
</feature>
<keyword evidence="4 7" id="KW-0456">Lyase</keyword>
<dbReference type="HAMAP" id="MF_00241">
    <property type="entry name" value="Ogg"/>
    <property type="match status" value="1"/>
</dbReference>
<comment type="function">
    <text evidence="7">Catalyzes the excision of an oxidatively damaged form of guanine (7,8-dihydro-8-oxoguanine = 8-oxoG) from DNA. Also cleaves the DNA backbone at apurinic/apyrimidinic sites (AP sites).</text>
</comment>